<dbReference type="GO" id="GO:0008422">
    <property type="term" value="F:beta-glucosidase activity"/>
    <property type="evidence" value="ECO:0007669"/>
    <property type="project" value="UniProtKB-EC"/>
</dbReference>
<evidence type="ECO:0000313" key="11">
    <source>
        <dbReference type="Proteomes" id="UP001152049"/>
    </source>
</evidence>
<evidence type="ECO:0000256" key="3">
    <source>
        <dbReference type="ARBA" id="ARBA00012744"/>
    </source>
</evidence>
<dbReference type="OrthoDB" id="416222at2759"/>
<keyword evidence="11" id="KW-1185">Reference proteome</keyword>
<dbReference type="InterPro" id="IPR036881">
    <property type="entry name" value="Glyco_hydro_3_C_sf"/>
</dbReference>
<comment type="catalytic activity">
    <reaction evidence="1">
        <text>Hydrolysis of terminal, non-reducing beta-D-glucosyl residues with release of beta-D-glucose.</text>
        <dbReference type="EC" id="3.2.1.21"/>
    </reaction>
</comment>
<evidence type="ECO:0000259" key="9">
    <source>
        <dbReference type="Pfam" id="PF00933"/>
    </source>
</evidence>
<evidence type="ECO:0000256" key="4">
    <source>
        <dbReference type="ARBA" id="ARBA00022729"/>
    </source>
</evidence>
<comment type="caution">
    <text evidence="10">The sequence shown here is derived from an EMBL/GenBank/DDBJ whole genome shotgun (WGS) entry which is preliminary data.</text>
</comment>
<protein>
    <recommendedName>
        <fullName evidence="3">beta-glucosidase</fullName>
        <ecNumber evidence="3">3.2.1.21</ecNumber>
    </recommendedName>
</protein>
<dbReference type="InterPro" id="IPR051915">
    <property type="entry name" value="Cellulose_Degrad_GH3"/>
</dbReference>
<gene>
    <name evidence="10" type="ORF">NW762_003992</name>
</gene>
<dbReference type="Gene3D" id="3.40.50.1700">
    <property type="entry name" value="Glycoside hydrolase family 3 C-terminal domain"/>
    <property type="match status" value="1"/>
</dbReference>
<feature type="region of interest" description="Disordered" evidence="8">
    <location>
        <begin position="1"/>
        <end position="23"/>
    </location>
</feature>
<evidence type="ECO:0000256" key="7">
    <source>
        <dbReference type="ARBA" id="ARBA00023295"/>
    </source>
</evidence>
<evidence type="ECO:0000256" key="5">
    <source>
        <dbReference type="ARBA" id="ARBA00022801"/>
    </source>
</evidence>
<reference evidence="10" key="1">
    <citation type="submission" date="2022-09" db="EMBL/GenBank/DDBJ databases">
        <title>Fusarium specimens isolated from Avocado Roots.</title>
        <authorList>
            <person name="Stajich J."/>
            <person name="Roper C."/>
            <person name="Heimlech-Rivalta G."/>
        </authorList>
    </citation>
    <scope>NUCLEOTIDE SEQUENCE</scope>
    <source>
        <strain evidence="10">CF00136</strain>
    </source>
</reference>
<dbReference type="PANTHER" id="PTHR30620">
    <property type="entry name" value="PERIPLASMIC BETA-GLUCOSIDASE-RELATED"/>
    <property type="match status" value="1"/>
</dbReference>
<evidence type="ECO:0000256" key="8">
    <source>
        <dbReference type="SAM" id="MobiDB-lite"/>
    </source>
</evidence>
<dbReference type="Gene3D" id="3.20.20.300">
    <property type="entry name" value="Glycoside hydrolase, family 3, N-terminal domain"/>
    <property type="match status" value="1"/>
</dbReference>
<keyword evidence="7" id="KW-0326">Glycosidase</keyword>
<dbReference type="InterPro" id="IPR017853">
    <property type="entry name" value="GH"/>
</dbReference>
<evidence type="ECO:0000256" key="6">
    <source>
        <dbReference type="ARBA" id="ARBA00023180"/>
    </source>
</evidence>
<sequence length="622" mass="67857">MSPLSPSEAEKHSPLPYEDPDLPISDRVNDLINRMTLEEKSGLLFHGMIIPGEDGSLSDGHPEFSVPGTQELVVGKLINHFNLLGPVVDVRETAEWYNKVQRLAVEGTRLGIPITLSTDPRNHYAGAVGSSSRAGSLSQWPETLGLAALRDAALVEQFANIVRQEYLALGLRLALSPQADLATEYRWARLNGTFGESAELSGKLTKAYIRGLQAPHLSGGIGKLSTHSVSTMTKHFPGAGPEKDGEDSHFAYGKDQIYPGDNFEYHLQPFRQAIEAGTRQMMPYYSKPVGLKDPKLSEEVGFGFHKGIVTVLLKEELGFQGIVCSDWGLVTDAEICGELLPARAWGVEHLSALERVVKIIDAGCDQLGGEWLPELVIEAVEKGFISEKRLDTSVRKLLSEKFELGLFDSPYIDPEEAVKIVGQPDFIAQGEAAQRSSITLLTNNHEVLPLQASGLKGKMAYIEGIDAGLLRAKYNLRVIEEPNDADIVILRLQAPFQPRLKGFEAQYHAGSLEYSPAEKKRQATIIASAPVSIVDVYLDRPAAITELVNQASAVTASYGSSDESFLDVIFGIGSGSPQGRLPFDLPSSMAAVERSKEDVPFDTKDPTFRFGHGLHYNAKPSN</sequence>
<name>A0A9W8S5W0_9HYPO</name>
<dbReference type="Proteomes" id="UP001152049">
    <property type="component" value="Unassembled WGS sequence"/>
</dbReference>
<dbReference type="PRINTS" id="PR00133">
    <property type="entry name" value="GLHYDRLASE3"/>
</dbReference>
<evidence type="ECO:0000256" key="1">
    <source>
        <dbReference type="ARBA" id="ARBA00000448"/>
    </source>
</evidence>
<feature type="domain" description="Glycoside hydrolase family 3 N-terminal" evidence="9">
    <location>
        <begin position="74"/>
        <end position="398"/>
    </location>
</feature>
<dbReference type="InterPro" id="IPR036962">
    <property type="entry name" value="Glyco_hydro_3_N_sf"/>
</dbReference>
<dbReference type="EMBL" id="JAOQAZ010000005">
    <property type="protein sequence ID" value="KAJ4266019.1"/>
    <property type="molecule type" value="Genomic_DNA"/>
</dbReference>
<keyword evidence="6" id="KW-0325">Glycoprotein</keyword>
<dbReference type="PANTHER" id="PTHR30620:SF16">
    <property type="entry name" value="LYSOSOMAL BETA GLUCOSIDASE"/>
    <property type="match status" value="1"/>
</dbReference>
<dbReference type="InterPro" id="IPR001764">
    <property type="entry name" value="Glyco_hydro_3_N"/>
</dbReference>
<dbReference type="SUPFAM" id="SSF52279">
    <property type="entry name" value="Beta-D-glucan exohydrolase, C-terminal domain"/>
    <property type="match status" value="1"/>
</dbReference>
<dbReference type="EC" id="3.2.1.21" evidence="3"/>
<dbReference type="AlphaFoldDB" id="A0A9W8S5W0"/>
<organism evidence="10 11">
    <name type="scientific">Fusarium torreyae</name>
    <dbReference type="NCBI Taxonomy" id="1237075"/>
    <lineage>
        <taxon>Eukaryota</taxon>
        <taxon>Fungi</taxon>
        <taxon>Dikarya</taxon>
        <taxon>Ascomycota</taxon>
        <taxon>Pezizomycotina</taxon>
        <taxon>Sordariomycetes</taxon>
        <taxon>Hypocreomycetidae</taxon>
        <taxon>Hypocreales</taxon>
        <taxon>Nectriaceae</taxon>
        <taxon>Fusarium</taxon>
    </lineage>
</organism>
<dbReference type="Pfam" id="PF00933">
    <property type="entry name" value="Glyco_hydro_3"/>
    <property type="match status" value="1"/>
</dbReference>
<keyword evidence="4" id="KW-0732">Signal</keyword>
<evidence type="ECO:0000256" key="2">
    <source>
        <dbReference type="ARBA" id="ARBA00005336"/>
    </source>
</evidence>
<evidence type="ECO:0000313" key="10">
    <source>
        <dbReference type="EMBL" id="KAJ4266019.1"/>
    </source>
</evidence>
<dbReference type="GO" id="GO:0009251">
    <property type="term" value="P:glucan catabolic process"/>
    <property type="evidence" value="ECO:0007669"/>
    <property type="project" value="TreeGrafter"/>
</dbReference>
<proteinExistence type="inferred from homology"/>
<dbReference type="SUPFAM" id="SSF51445">
    <property type="entry name" value="(Trans)glycosidases"/>
    <property type="match status" value="1"/>
</dbReference>
<accession>A0A9W8S5W0</accession>
<comment type="similarity">
    <text evidence="2">Belongs to the glycosyl hydrolase 3 family.</text>
</comment>
<keyword evidence="5" id="KW-0378">Hydrolase</keyword>